<evidence type="ECO:0000256" key="7">
    <source>
        <dbReference type="ARBA" id="ARBA00022915"/>
    </source>
</evidence>
<organism evidence="16 17">
    <name type="scientific">Prosthecochloris marina</name>
    <dbReference type="NCBI Taxonomy" id="2017681"/>
    <lineage>
        <taxon>Bacteria</taxon>
        <taxon>Pseudomonadati</taxon>
        <taxon>Chlorobiota</taxon>
        <taxon>Chlorobiia</taxon>
        <taxon>Chlorobiales</taxon>
        <taxon>Chlorobiaceae</taxon>
        <taxon>Prosthecochloris</taxon>
    </lineage>
</organism>
<evidence type="ECO:0000256" key="9">
    <source>
        <dbReference type="ARBA" id="ARBA00023239"/>
    </source>
</evidence>
<dbReference type="Proteomes" id="UP000246278">
    <property type="component" value="Unassembled WGS sequence"/>
</dbReference>
<accession>A0A317T4P1</accession>
<keyword evidence="7 12" id="KW-0220">Diaminopimelate biosynthesis</keyword>
<dbReference type="NCBIfam" id="TIGR00674">
    <property type="entry name" value="dapA"/>
    <property type="match status" value="1"/>
</dbReference>
<evidence type="ECO:0000256" key="2">
    <source>
        <dbReference type="ARBA" id="ARBA00005120"/>
    </source>
</evidence>
<dbReference type="InterPro" id="IPR005263">
    <property type="entry name" value="DapA"/>
</dbReference>
<feature type="binding site" evidence="12 15">
    <location>
        <position position="49"/>
    </location>
    <ligand>
        <name>pyruvate</name>
        <dbReference type="ChEBI" id="CHEBI:15361"/>
    </ligand>
</feature>
<feature type="binding site" evidence="12 15">
    <location>
        <position position="208"/>
    </location>
    <ligand>
        <name>pyruvate</name>
        <dbReference type="ChEBI" id="CHEBI:15361"/>
    </ligand>
</feature>
<comment type="pathway">
    <text evidence="2 12">Amino-acid biosynthesis; L-lysine biosynthesis via DAP pathway; (S)-tetrahydrodipicolinate from L-aspartate: step 3/4.</text>
</comment>
<comment type="catalytic activity">
    <reaction evidence="11 12">
        <text>L-aspartate 4-semialdehyde + pyruvate = (2S,4S)-4-hydroxy-2,3,4,5-tetrahydrodipicolinate + H2O + H(+)</text>
        <dbReference type="Rhea" id="RHEA:34171"/>
        <dbReference type="ChEBI" id="CHEBI:15361"/>
        <dbReference type="ChEBI" id="CHEBI:15377"/>
        <dbReference type="ChEBI" id="CHEBI:15378"/>
        <dbReference type="ChEBI" id="CHEBI:67139"/>
        <dbReference type="ChEBI" id="CHEBI:537519"/>
        <dbReference type="EC" id="4.3.3.7"/>
    </reaction>
</comment>
<comment type="similarity">
    <text evidence="3 12 13">Belongs to the DapA family.</text>
</comment>
<sequence>MSKRKITGSAVALVTPFKQDLSVDKEALRRLVQFHIAAGTDIVIPCGTTGESPTLTAGEQTEIIEIVREEAGNKILVAAGAGTNATDNAVTLAKNAEKAGAQALLSVAPYYNKPSQEGFYQHYSHIAAAVSIPIIVYNVPGRTGSNMTAQTILRLANDFENIAAVKEASDNMSQIIELLALRPQSFSVLTGEDPLILPFMALGGDGVISVAANQVPGEIKQLVTLMREGNLEEARTINNRLRRLFSLNFIESNPVPVKYSLSLMGMIEEIYRLPLVALQEENKEQVKEELRSLGLVN</sequence>
<dbReference type="Pfam" id="PF00701">
    <property type="entry name" value="DHDPS"/>
    <property type="match status" value="1"/>
</dbReference>
<evidence type="ECO:0000256" key="15">
    <source>
        <dbReference type="PIRSR" id="PIRSR001365-2"/>
    </source>
</evidence>
<comment type="subcellular location">
    <subcellularLocation>
        <location evidence="12">Cytoplasm</location>
    </subcellularLocation>
</comment>
<dbReference type="SMART" id="SM01130">
    <property type="entry name" value="DHDPS"/>
    <property type="match status" value="1"/>
</dbReference>
<dbReference type="RefSeq" id="WP_110023727.1">
    <property type="nucleotide sequence ID" value="NZ_PDNZ01000006.1"/>
</dbReference>
<dbReference type="GO" id="GO:0019877">
    <property type="term" value="P:diaminopimelate biosynthetic process"/>
    <property type="evidence" value="ECO:0007669"/>
    <property type="project" value="UniProtKB-UniRule"/>
</dbReference>
<feature type="active site" description="Schiff-base intermediate with substrate" evidence="12 14">
    <location>
        <position position="166"/>
    </location>
</feature>
<feature type="site" description="Part of a proton relay during catalysis" evidence="12">
    <location>
        <position position="111"/>
    </location>
</feature>
<dbReference type="PANTHER" id="PTHR12128:SF66">
    <property type="entry name" value="4-HYDROXY-2-OXOGLUTARATE ALDOLASE, MITOCHONDRIAL"/>
    <property type="match status" value="1"/>
</dbReference>
<dbReference type="AlphaFoldDB" id="A0A317T4P1"/>
<keyword evidence="6 12" id="KW-0028">Amino-acid biosynthesis</keyword>
<keyword evidence="17" id="KW-1185">Reference proteome</keyword>
<keyword evidence="8 12" id="KW-0457">Lysine biosynthesis</keyword>
<dbReference type="GO" id="GO:0008840">
    <property type="term" value="F:4-hydroxy-tetrahydrodipicolinate synthase activity"/>
    <property type="evidence" value="ECO:0007669"/>
    <property type="project" value="UniProtKB-UniRule"/>
</dbReference>
<dbReference type="EC" id="4.3.3.7" evidence="4 12"/>
<reference evidence="17" key="1">
    <citation type="submission" date="2017-10" db="EMBL/GenBank/DDBJ databases">
        <authorList>
            <person name="Gaisin V.A."/>
            <person name="Rysina M.S."/>
            <person name="Grouzdev D.S."/>
        </authorList>
    </citation>
    <scope>NUCLEOTIDE SEQUENCE [LARGE SCALE GENOMIC DNA]</scope>
    <source>
        <strain evidence="17">V1</strain>
    </source>
</reference>
<evidence type="ECO:0000256" key="12">
    <source>
        <dbReference type="HAMAP-Rule" id="MF_00418"/>
    </source>
</evidence>
<dbReference type="CDD" id="cd00950">
    <property type="entry name" value="DHDPS"/>
    <property type="match status" value="1"/>
</dbReference>
<keyword evidence="10 12" id="KW-0704">Schiff base</keyword>
<evidence type="ECO:0000256" key="11">
    <source>
        <dbReference type="ARBA" id="ARBA00047836"/>
    </source>
</evidence>
<dbReference type="UniPathway" id="UPA00034">
    <property type="reaction ID" value="UER00017"/>
</dbReference>
<comment type="subunit">
    <text evidence="12">Homotetramer; dimer of dimers.</text>
</comment>
<dbReference type="PRINTS" id="PR00146">
    <property type="entry name" value="DHPICSNTHASE"/>
</dbReference>
<dbReference type="InterPro" id="IPR020625">
    <property type="entry name" value="Schiff_base-form_aldolases_AS"/>
</dbReference>
<dbReference type="OrthoDB" id="9782828at2"/>
<evidence type="ECO:0000256" key="4">
    <source>
        <dbReference type="ARBA" id="ARBA00012086"/>
    </source>
</evidence>
<evidence type="ECO:0000256" key="14">
    <source>
        <dbReference type="PIRSR" id="PIRSR001365-1"/>
    </source>
</evidence>
<dbReference type="HAMAP" id="MF_00418">
    <property type="entry name" value="DapA"/>
    <property type="match status" value="1"/>
</dbReference>
<evidence type="ECO:0000256" key="6">
    <source>
        <dbReference type="ARBA" id="ARBA00022605"/>
    </source>
</evidence>
<keyword evidence="5 12" id="KW-0963">Cytoplasm</keyword>
<evidence type="ECO:0000256" key="10">
    <source>
        <dbReference type="ARBA" id="ARBA00023270"/>
    </source>
</evidence>
<evidence type="ECO:0000313" key="16">
    <source>
        <dbReference type="EMBL" id="PWW81608.1"/>
    </source>
</evidence>
<comment type="caution">
    <text evidence="16">The sequence shown here is derived from an EMBL/GenBank/DDBJ whole genome shotgun (WGS) entry which is preliminary data.</text>
</comment>
<evidence type="ECO:0000256" key="8">
    <source>
        <dbReference type="ARBA" id="ARBA00023154"/>
    </source>
</evidence>
<comment type="function">
    <text evidence="1 12">Catalyzes the condensation of (S)-aspartate-beta-semialdehyde [(S)-ASA] and pyruvate to 4-hydroxy-tetrahydrodipicolinate (HTPA).</text>
</comment>
<dbReference type="GO" id="GO:0009089">
    <property type="term" value="P:lysine biosynthetic process via diaminopimelate"/>
    <property type="evidence" value="ECO:0007669"/>
    <property type="project" value="UniProtKB-UniRule"/>
</dbReference>
<evidence type="ECO:0000256" key="5">
    <source>
        <dbReference type="ARBA" id="ARBA00022490"/>
    </source>
</evidence>
<dbReference type="PIRSF" id="PIRSF001365">
    <property type="entry name" value="DHDPS"/>
    <property type="match status" value="1"/>
</dbReference>
<evidence type="ECO:0000256" key="3">
    <source>
        <dbReference type="ARBA" id="ARBA00007592"/>
    </source>
</evidence>
<gene>
    <name evidence="12" type="primary">dapA</name>
    <name evidence="16" type="ORF">CR164_09380</name>
</gene>
<comment type="caution">
    <text evidence="12">Was originally thought to be a dihydrodipicolinate synthase (DHDPS), catalyzing the condensation of (S)-aspartate-beta-semialdehyde [(S)-ASA] and pyruvate to dihydrodipicolinate (DHDP). However, it was shown in E.coli that the product of the enzymatic reaction is not dihydrodipicolinate but in fact (4S)-4-hydroxy-2,3,4,5-tetrahydro-(2S)-dipicolinic acid (HTPA), and that the consecutive dehydration reaction leading to DHDP is not spontaneous but catalyzed by DapB.</text>
</comment>
<proteinExistence type="inferred from homology"/>
<name>A0A317T4P1_9CHLB</name>
<dbReference type="InterPro" id="IPR013785">
    <property type="entry name" value="Aldolase_TIM"/>
</dbReference>
<evidence type="ECO:0000256" key="1">
    <source>
        <dbReference type="ARBA" id="ARBA00003294"/>
    </source>
</evidence>
<dbReference type="InterPro" id="IPR002220">
    <property type="entry name" value="DapA-like"/>
</dbReference>
<dbReference type="PANTHER" id="PTHR12128">
    <property type="entry name" value="DIHYDRODIPICOLINATE SYNTHASE"/>
    <property type="match status" value="1"/>
</dbReference>
<dbReference type="SUPFAM" id="SSF51569">
    <property type="entry name" value="Aldolase"/>
    <property type="match status" value="1"/>
</dbReference>
<feature type="site" description="Part of a proton relay during catalysis" evidence="12">
    <location>
        <position position="48"/>
    </location>
</feature>
<protein>
    <recommendedName>
        <fullName evidence="4 12">4-hydroxy-tetrahydrodipicolinate synthase</fullName>
        <shortName evidence="12">HTPA synthase</shortName>
        <ecNumber evidence="4 12">4.3.3.7</ecNumber>
    </recommendedName>
</protein>
<evidence type="ECO:0000256" key="13">
    <source>
        <dbReference type="PIRNR" id="PIRNR001365"/>
    </source>
</evidence>
<evidence type="ECO:0000313" key="17">
    <source>
        <dbReference type="Proteomes" id="UP000246278"/>
    </source>
</evidence>
<feature type="active site" description="Proton donor/acceptor" evidence="12 14">
    <location>
        <position position="137"/>
    </location>
</feature>
<dbReference type="GO" id="GO:0005829">
    <property type="term" value="C:cytosol"/>
    <property type="evidence" value="ECO:0007669"/>
    <property type="project" value="TreeGrafter"/>
</dbReference>
<dbReference type="EMBL" id="PDNZ01000006">
    <property type="protein sequence ID" value="PWW81608.1"/>
    <property type="molecule type" value="Genomic_DNA"/>
</dbReference>
<keyword evidence="9 12" id="KW-0456">Lyase</keyword>
<dbReference type="PROSITE" id="PS00666">
    <property type="entry name" value="DHDPS_2"/>
    <property type="match status" value="1"/>
</dbReference>
<dbReference type="Gene3D" id="3.20.20.70">
    <property type="entry name" value="Aldolase class I"/>
    <property type="match status" value="1"/>
</dbReference>